<dbReference type="AlphaFoldDB" id="A0A8H5EYI6"/>
<dbReference type="InterPro" id="IPR043129">
    <property type="entry name" value="ATPase_NBD"/>
</dbReference>
<name>A0A8H5EYI6_9AGAR</name>
<dbReference type="Proteomes" id="UP000541558">
    <property type="component" value="Unassembled WGS sequence"/>
</dbReference>
<dbReference type="PANTHER" id="PTHR14187:SF5">
    <property type="entry name" value="HEAT SHOCK 70 KDA PROTEIN 12A"/>
    <property type="match status" value="1"/>
</dbReference>
<keyword evidence="2" id="KW-1185">Reference proteome</keyword>
<reference evidence="1 2" key="1">
    <citation type="journal article" date="2020" name="ISME J.">
        <title>Uncovering the hidden diversity of litter-decomposition mechanisms in mushroom-forming fungi.</title>
        <authorList>
            <person name="Floudas D."/>
            <person name="Bentzer J."/>
            <person name="Ahren D."/>
            <person name="Johansson T."/>
            <person name="Persson P."/>
            <person name="Tunlid A."/>
        </authorList>
    </citation>
    <scope>NUCLEOTIDE SEQUENCE [LARGE SCALE GENOMIC DNA]</scope>
    <source>
        <strain evidence="1 2">CBS 175.51</strain>
    </source>
</reference>
<sequence>MPSRPRPKFKGDRKRLVLSFDIGTTFSGISYSILTPGRVPEIRPVTRYPHQEAVGGDAKVPTVIYYDPANGKPLAIGAETLKSNVIMAAGRKGWHKAEWYCPSFLMIHDLDLMLLITTPRFKLHLRSLDMVQPGETVPPLPPGKPVGAILADFMKYLYQCAEEYIEESHRCVNLRALRSTTVFILTHPNGWGGAQQTTMRKSAIDAGLVPDANAARDRILFATEGECSLHFCLQNGLEIGPRDKSGLLIVDAGGGTVDVTGYRKDRGYFEEITVPECHFQGSVYVTMRARADFEKKLGLHPRYASGIPLLVQEFDKGAKHSFKDEDETVYIRLGGPYETEPALGIETGQLAVTGATIAKFFKPSVDCIVAAIENQKEQSIDTFPNWSVFLVGGFSASSWLFNQVRDQVPLNTRVTRPDGHVNKAVASGGVSFYLDNVVHSRVSRHTYGVDAFVDYNPRKMSHFQRRKKIIDDPVSGKDILTGCFDPILMKNTRVKDTEEFRQTYIRISNNSNELHNIEAEILCYRGKASNTMWIDSEPDMYPVLCRVRADTSMVRQSKKRDVDGKRYYEIEFSVVLLFGLTELKAQIVYTDSATKKERSWNGGLEVLDLGDSVSPENGGQLKAP</sequence>
<dbReference type="CDD" id="cd10170">
    <property type="entry name" value="ASKHA_NBD_HSP70"/>
    <property type="match status" value="1"/>
</dbReference>
<evidence type="ECO:0000313" key="1">
    <source>
        <dbReference type="EMBL" id="KAF5317099.1"/>
    </source>
</evidence>
<accession>A0A8H5EYI6</accession>
<dbReference type="SUPFAM" id="SSF53067">
    <property type="entry name" value="Actin-like ATPase domain"/>
    <property type="match status" value="2"/>
</dbReference>
<comment type="caution">
    <text evidence="1">The sequence shown here is derived from an EMBL/GenBank/DDBJ whole genome shotgun (WGS) entry which is preliminary data.</text>
</comment>
<organism evidence="1 2">
    <name type="scientific">Ephemerocybe angulata</name>
    <dbReference type="NCBI Taxonomy" id="980116"/>
    <lineage>
        <taxon>Eukaryota</taxon>
        <taxon>Fungi</taxon>
        <taxon>Dikarya</taxon>
        <taxon>Basidiomycota</taxon>
        <taxon>Agaricomycotina</taxon>
        <taxon>Agaricomycetes</taxon>
        <taxon>Agaricomycetidae</taxon>
        <taxon>Agaricales</taxon>
        <taxon>Agaricineae</taxon>
        <taxon>Psathyrellaceae</taxon>
        <taxon>Ephemerocybe</taxon>
    </lineage>
</organism>
<proteinExistence type="predicted"/>
<gene>
    <name evidence="1" type="ORF">D9611_003525</name>
</gene>
<evidence type="ECO:0000313" key="2">
    <source>
        <dbReference type="Proteomes" id="UP000541558"/>
    </source>
</evidence>
<dbReference type="OrthoDB" id="2963168at2759"/>
<protein>
    <submittedName>
        <fullName evidence="1">Uncharacterized protein</fullName>
    </submittedName>
</protein>
<dbReference type="Gene3D" id="3.30.420.40">
    <property type="match status" value="1"/>
</dbReference>
<dbReference type="PANTHER" id="PTHR14187">
    <property type="entry name" value="ALPHA KINASE/ELONGATION FACTOR 2 KINASE"/>
    <property type="match status" value="1"/>
</dbReference>
<dbReference type="EMBL" id="JAACJK010000219">
    <property type="protein sequence ID" value="KAF5317099.1"/>
    <property type="molecule type" value="Genomic_DNA"/>
</dbReference>